<accession>A0A7C8M721</accession>
<dbReference type="EMBL" id="JAADJZ010000009">
    <property type="protein sequence ID" value="KAF2872400.1"/>
    <property type="molecule type" value="Genomic_DNA"/>
</dbReference>
<evidence type="ECO:0000313" key="2">
    <source>
        <dbReference type="EMBL" id="KAF2872400.1"/>
    </source>
</evidence>
<feature type="signal peptide" evidence="1">
    <location>
        <begin position="1"/>
        <end position="19"/>
    </location>
</feature>
<organism evidence="2 3">
    <name type="scientific">Massariosphaeria phaeospora</name>
    <dbReference type="NCBI Taxonomy" id="100035"/>
    <lineage>
        <taxon>Eukaryota</taxon>
        <taxon>Fungi</taxon>
        <taxon>Dikarya</taxon>
        <taxon>Ascomycota</taxon>
        <taxon>Pezizomycotina</taxon>
        <taxon>Dothideomycetes</taxon>
        <taxon>Pleosporomycetidae</taxon>
        <taxon>Pleosporales</taxon>
        <taxon>Pleosporales incertae sedis</taxon>
        <taxon>Massariosphaeria</taxon>
    </lineage>
</organism>
<keyword evidence="3" id="KW-1185">Reference proteome</keyword>
<reference evidence="2 3" key="1">
    <citation type="submission" date="2020-01" db="EMBL/GenBank/DDBJ databases">
        <authorList>
            <consortium name="DOE Joint Genome Institute"/>
            <person name="Haridas S."/>
            <person name="Albert R."/>
            <person name="Binder M."/>
            <person name="Bloem J."/>
            <person name="Labutti K."/>
            <person name="Salamov A."/>
            <person name="Andreopoulos B."/>
            <person name="Baker S.E."/>
            <person name="Barry K."/>
            <person name="Bills G."/>
            <person name="Bluhm B.H."/>
            <person name="Cannon C."/>
            <person name="Castanera R."/>
            <person name="Culley D.E."/>
            <person name="Daum C."/>
            <person name="Ezra D."/>
            <person name="Gonzalez J.B."/>
            <person name="Henrissat B."/>
            <person name="Kuo A."/>
            <person name="Liang C."/>
            <person name="Lipzen A."/>
            <person name="Lutzoni F."/>
            <person name="Magnuson J."/>
            <person name="Mondo S."/>
            <person name="Nolan M."/>
            <person name="Ohm R."/>
            <person name="Pangilinan J."/>
            <person name="Park H.-J.H."/>
            <person name="Ramirez L."/>
            <person name="Alfaro M."/>
            <person name="Sun H."/>
            <person name="Tritt A."/>
            <person name="Yoshinaga Y."/>
            <person name="Zwiers L.-H.L."/>
            <person name="Turgeon B.G."/>
            <person name="Goodwin S.B."/>
            <person name="Spatafora J.W."/>
            <person name="Crous P.W."/>
            <person name="Grigoriev I.V."/>
        </authorList>
    </citation>
    <scope>NUCLEOTIDE SEQUENCE [LARGE SCALE GENOMIC DNA]</scope>
    <source>
        <strain evidence="2 3">CBS 611.86</strain>
    </source>
</reference>
<evidence type="ECO:0000256" key="1">
    <source>
        <dbReference type="SAM" id="SignalP"/>
    </source>
</evidence>
<protein>
    <submittedName>
        <fullName evidence="2">Uncharacterized protein</fullName>
    </submittedName>
</protein>
<dbReference type="OrthoDB" id="5319191at2759"/>
<dbReference type="InterPro" id="IPR045690">
    <property type="entry name" value="DUF6055"/>
</dbReference>
<keyword evidence="1" id="KW-0732">Signal</keyword>
<name>A0A7C8M721_9PLEO</name>
<feature type="chain" id="PRO_5029009733" evidence="1">
    <location>
        <begin position="20"/>
        <end position="423"/>
    </location>
</feature>
<gene>
    <name evidence="2" type="ORF">BDV95DRAFT_618110</name>
</gene>
<dbReference type="Proteomes" id="UP000481861">
    <property type="component" value="Unassembled WGS sequence"/>
</dbReference>
<dbReference type="Pfam" id="PF19527">
    <property type="entry name" value="DUF6055"/>
    <property type="match status" value="1"/>
</dbReference>
<comment type="caution">
    <text evidence="2">The sequence shown here is derived from an EMBL/GenBank/DDBJ whole genome shotgun (WGS) entry which is preliminary data.</text>
</comment>
<sequence>MVNFTHLLTLLIAQYGIIATALPRQVRQASPPSQYAANRLLDGLSDDPYQDSAHFRVYGADAATANKTLGILEAAHQCFVQDLGWRTPGLDNKKGRVGKEVGPWYKMKVYKDETISIRSAAGATEPNYDMGLALLRITEGYLTSPRVLGHEFGHAMHFSEKRWWETVANFVAELYVATPTCDQARSVFGVRGGDSIIHLTRVIGDSHQVIVDATSGSSNHYHAWPFLSYITNSPDSYSGLGKQIVLDMIRKYPLNSNETPLHTIERLLGRGVGVQKVIGRYWARMAYVDIGNAKAQSKFNLERKSLNYANLDDLGHGRYMVKAARAPRYMGANIIPLKASASKVSVTVMADGSYTATLAVKGGSSTRYVELNGGKGEVTLASDEGLSLVVANTPTLVQYDAFNISAELNRGLIYSVQLFGAIV</sequence>
<dbReference type="AlphaFoldDB" id="A0A7C8M721"/>
<evidence type="ECO:0000313" key="3">
    <source>
        <dbReference type="Proteomes" id="UP000481861"/>
    </source>
</evidence>
<proteinExistence type="predicted"/>